<feature type="compositionally biased region" description="Polar residues" evidence="6">
    <location>
        <begin position="416"/>
        <end position="438"/>
    </location>
</feature>
<dbReference type="EMBL" id="JAMZMK010000166">
    <property type="protein sequence ID" value="KAI7757182.1"/>
    <property type="molecule type" value="Genomic_DNA"/>
</dbReference>
<feature type="compositionally biased region" description="Basic and acidic residues" evidence="6">
    <location>
        <begin position="659"/>
        <end position="671"/>
    </location>
</feature>
<feature type="chain" id="PRO_5042098500" description="Zinc finger PHD-type domain-containing protein" evidence="7">
    <location>
        <begin position="23"/>
        <end position="1065"/>
    </location>
</feature>
<dbReference type="SMART" id="SM00249">
    <property type="entry name" value="PHD"/>
    <property type="match status" value="1"/>
</dbReference>
<feature type="compositionally biased region" description="Basic and acidic residues" evidence="6">
    <location>
        <begin position="267"/>
        <end position="291"/>
    </location>
</feature>
<gene>
    <name evidence="9" type="ORF">M8C21_029933</name>
</gene>
<feature type="compositionally biased region" description="Polar residues" evidence="6">
    <location>
        <begin position="856"/>
        <end position="878"/>
    </location>
</feature>
<feature type="compositionally biased region" description="Basic and acidic residues" evidence="6">
    <location>
        <begin position="398"/>
        <end position="413"/>
    </location>
</feature>
<feature type="compositionally biased region" description="Basic and acidic residues" evidence="6">
    <location>
        <begin position="320"/>
        <end position="330"/>
    </location>
</feature>
<feature type="compositionally biased region" description="Basic and acidic residues" evidence="6">
    <location>
        <begin position="612"/>
        <end position="626"/>
    </location>
</feature>
<dbReference type="GO" id="GO:0005634">
    <property type="term" value="C:nucleus"/>
    <property type="evidence" value="ECO:0007669"/>
    <property type="project" value="UniProtKB-SubCell"/>
</dbReference>
<evidence type="ECO:0000256" key="3">
    <source>
        <dbReference type="ARBA" id="ARBA00022771"/>
    </source>
</evidence>
<keyword evidence="3" id="KW-0863">Zinc-finger</keyword>
<evidence type="ECO:0000313" key="9">
    <source>
        <dbReference type="EMBL" id="KAI7757182.1"/>
    </source>
</evidence>
<feature type="compositionally biased region" description="Polar residues" evidence="6">
    <location>
        <begin position="485"/>
        <end position="496"/>
    </location>
</feature>
<dbReference type="Pfam" id="PF24659">
    <property type="entry name" value="DUF7648"/>
    <property type="match status" value="1"/>
</dbReference>
<dbReference type="AlphaFoldDB" id="A0AAD5GVF4"/>
<sequence>MVQTELLVLLCMGYMLPGDGGGAVRRRRFRRILLCCSTESHRRSRAAGGRRSHRLPTISDTPDDWGDESWVVDCVCGVDFDDGEEMVDCDECGVWVHTRCSRYVKSEKLFACDKCKSKRIRKESEETEVAQLLVELPTKTLRMENPYSISFPPQNPFQACSEIPLEEKVHVHGIPGGDTALFKGVSSVFSPQLWKCTGYVPKKFNYQYREFPCWDNRKDDDEGKTEETENRVGNGADALFSLSKENGGLKTQVNGLAALDMGPPTTDTKKQEVESNEGRRQQSSVRKEKSLLKPIVIHTGDRKKDDSKMYRDQKRKKKLRSMEKDEDSKKKSAHASNSVPTASSDAKQSESNEGKVVKVLKSDIQSYKHENLKTEVQTSHKSDDCLDDNNPLGNVSIDDSRINSLKEAKRTEENDGNQVPPSVETCNQTEDGVTSSLIHNPVDAITTTHEAGHDAVDDANNNGRTYSRSNGTRSTKNNPEKVDSALSSELDTTNDIKSVEISHPLKTCSPQNSPTVDLKLDSSKKEDDSVSASTEVRKEAVSVSQKVQNADKSPIPHIDSKGDEPPCGPTQPKAQMKGSEGSTRVSLEGHSKSHKVTVVRSSSGKSSSKSSVPDKAKYSNTDDRNSSGKQKVASDNNNSKSKKDNNNTSSELLKNGDNTSEKPKKLVKDIPKSSSTSILKSSHLSKSSSHAHVSKKNSSDLKDSSADSANSSRSESGAHELNRSTSELSVKGEKTSQINRQPPPKSHPPHSVSSAAALSDEELALLLHQELNSSPRVPRVPRMRQAGSLPQLASSTPTTSTLMKRTSSGGGKDNVSVSRKKTKDLSNNGSSNSREVDGAKKVSYSRRHHEPVKNGSAKTMSSGPSSSNEANENTTQNASDEETGGPAHRTLPGLIADIMSKGKRMAYEDLCNAVLPHWPNLRKHNGERYAYSSHSQAVLDCLRNRSEWARLVDRGPKTNAGRKRRKSDADVADPESEDDYSTDRNTKDTDSNDYPKGKRKARKHRRLALQGRAVVKKKRKADVSDENESSSDSSEDSAYSDEEMQDGRTSGPNEASASSDETGTS</sequence>
<feature type="compositionally biased region" description="Polar residues" evidence="6">
    <location>
        <begin position="334"/>
        <end position="346"/>
    </location>
</feature>
<feature type="domain" description="Zinc finger PHD-type" evidence="8">
    <location>
        <begin position="73"/>
        <end position="116"/>
    </location>
</feature>
<dbReference type="Proteomes" id="UP001206925">
    <property type="component" value="Unassembled WGS sequence"/>
</dbReference>
<dbReference type="PANTHER" id="PTHR14571:SF9">
    <property type="entry name" value="HISTONE-LYSINE N-METHYLTRANSFERASE SET-26-RELATED"/>
    <property type="match status" value="1"/>
</dbReference>
<comment type="subcellular location">
    <subcellularLocation>
        <location evidence="1">Nucleus</location>
    </subcellularLocation>
</comment>
<feature type="compositionally biased region" description="Low complexity" evidence="6">
    <location>
        <begin position="749"/>
        <end position="758"/>
    </location>
</feature>
<dbReference type="InterPro" id="IPR013083">
    <property type="entry name" value="Znf_RING/FYVE/PHD"/>
</dbReference>
<comment type="caution">
    <text evidence="9">The sequence shown here is derived from an EMBL/GenBank/DDBJ whole genome shotgun (WGS) entry which is preliminary data.</text>
</comment>
<feature type="compositionally biased region" description="Low complexity" evidence="6">
    <location>
        <begin position="706"/>
        <end position="715"/>
    </location>
</feature>
<evidence type="ECO:0000313" key="10">
    <source>
        <dbReference type="Proteomes" id="UP001206925"/>
    </source>
</evidence>
<feature type="compositionally biased region" description="Basic and acidic residues" evidence="6">
    <location>
        <begin position="347"/>
        <end position="356"/>
    </location>
</feature>
<feature type="signal peptide" evidence="7">
    <location>
        <begin position="1"/>
        <end position="22"/>
    </location>
</feature>
<dbReference type="SUPFAM" id="SSF57903">
    <property type="entry name" value="FYVE/PHD zinc finger"/>
    <property type="match status" value="1"/>
</dbReference>
<feature type="compositionally biased region" description="Polar residues" evidence="6">
    <location>
        <begin position="1047"/>
        <end position="1065"/>
    </location>
</feature>
<feature type="compositionally biased region" description="Basic and acidic residues" evidence="6">
    <location>
        <begin position="981"/>
        <end position="996"/>
    </location>
</feature>
<organism evidence="9 10">
    <name type="scientific">Ambrosia artemisiifolia</name>
    <name type="common">Common ragweed</name>
    <dbReference type="NCBI Taxonomy" id="4212"/>
    <lineage>
        <taxon>Eukaryota</taxon>
        <taxon>Viridiplantae</taxon>
        <taxon>Streptophyta</taxon>
        <taxon>Embryophyta</taxon>
        <taxon>Tracheophyta</taxon>
        <taxon>Spermatophyta</taxon>
        <taxon>Magnoliopsida</taxon>
        <taxon>eudicotyledons</taxon>
        <taxon>Gunneridae</taxon>
        <taxon>Pentapetalae</taxon>
        <taxon>asterids</taxon>
        <taxon>campanulids</taxon>
        <taxon>Asterales</taxon>
        <taxon>Asteraceae</taxon>
        <taxon>Asteroideae</taxon>
        <taxon>Heliantheae alliance</taxon>
        <taxon>Heliantheae</taxon>
        <taxon>Ambrosia</taxon>
    </lineage>
</organism>
<feature type="compositionally biased region" description="Low complexity" evidence="6">
    <location>
        <begin position="601"/>
        <end position="611"/>
    </location>
</feature>
<evidence type="ECO:0000256" key="7">
    <source>
        <dbReference type="SAM" id="SignalP"/>
    </source>
</evidence>
<evidence type="ECO:0000256" key="1">
    <source>
        <dbReference type="ARBA" id="ARBA00004123"/>
    </source>
</evidence>
<evidence type="ECO:0000256" key="5">
    <source>
        <dbReference type="ARBA" id="ARBA00023242"/>
    </source>
</evidence>
<evidence type="ECO:0000256" key="4">
    <source>
        <dbReference type="ARBA" id="ARBA00022833"/>
    </source>
</evidence>
<feature type="compositionally biased region" description="Low complexity" evidence="6">
    <location>
        <begin position="672"/>
        <end position="691"/>
    </location>
</feature>
<feature type="compositionally biased region" description="Basic residues" evidence="6">
    <location>
        <begin position="997"/>
        <end position="1007"/>
    </location>
</feature>
<keyword evidence="4" id="KW-0862">Zinc</keyword>
<feature type="compositionally biased region" description="Polar residues" evidence="6">
    <location>
        <begin position="542"/>
        <end position="551"/>
    </location>
</feature>
<keyword evidence="2" id="KW-0479">Metal-binding</keyword>
<dbReference type="PANTHER" id="PTHR14571">
    <property type="entry name" value="HISTONE-LYSINE N-METHYLTRANSFERASE SET-26-RELATED"/>
    <property type="match status" value="1"/>
</dbReference>
<evidence type="ECO:0000256" key="2">
    <source>
        <dbReference type="ARBA" id="ARBA00022723"/>
    </source>
</evidence>
<feature type="compositionally biased region" description="Acidic residues" evidence="6">
    <location>
        <begin position="1024"/>
        <end position="1044"/>
    </location>
</feature>
<keyword evidence="5" id="KW-0539">Nucleus</keyword>
<proteinExistence type="predicted"/>
<feature type="compositionally biased region" description="Polar residues" evidence="6">
    <location>
        <begin position="459"/>
        <end position="477"/>
    </location>
</feature>
<dbReference type="Gene3D" id="3.30.40.10">
    <property type="entry name" value="Zinc/RING finger domain, C3HC4 (zinc finger)"/>
    <property type="match status" value="1"/>
</dbReference>
<reference evidence="9" key="1">
    <citation type="submission" date="2022-06" db="EMBL/GenBank/DDBJ databases">
        <title>Uncovering the hologenomic basis of an extraordinary plant invasion.</title>
        <authorList>
            <person name="Bieker V.C."/>
            <person name="Martin M.D."/>
            <person name="Gilbert T."/>
            <person name="Hodgins K."/>
            <person name="Battlay P."/>
            <person name="Petersen B."/>
            <person name="Wilson J."/>
        </authorList>
    </citation>
    <scope>NUCLEOTIDE SEQUENCE</scope>
    <source>
        <strain evidence="9">AA19_3_7</strain>
        <tissue evidence="9">Leaf</tissue>
    </source>
</reference>
<keyword evidence="10" id="KW-1185">Reference proteome</keyword>
<dbReference type="InterPro" id="IPR011011">
    <property type="entry name" value="Znf_FYVE_PHD"/>
</dbReference>
<feature type="compositionally biased region" description="Polar residues" evidence="6">
    <location>
        <begin position="791"/>
        <end position="807"/>
    </location>
</feature>
<name>A0AAD5GVF4_AMBAR</name>
<feature type="compositionally biased region" description="Basic and acidic residues" evidence="6">
    <location>
        <begin position="518"/>
        <end position="528"/>
    </location>
</feature>
<feature type="compositionally biased region" description="Basic and acidic residues" evidence="6">
    <location>
        <begin position="366"/>
        <end position="384"/>
    </location>
</feature>
<evidence type="ECO:0000259" key="8">
    <source>
        <dbReference type="SMART" id="SM00249"/>
    </source>
</evidence>
<dbReference type="GO" id="GO:0008270">
    <property type="term" value="F:zinc ion binding"/>
    <property type="evidence" value="ECO:0007669"/>
    <property type="project" value="UniProtKB-KW"/>
</dbReference>
<feature type="region of interest" description="Disordered" evidence="6">
    <location>
        <begin position="953"/>
        <end position="1065"/>
    </location>
</feature>
<evidence type="ECO:0000256" key="6">
    <source>
        <dbReference type="SAM" id="MobiDB-lite"/>
    </source>
</evidence>
<accession>A0AAD5GVF4</accession>
<feature type="region of interest" description="Disordered" evidence="6">
    <location>
        <begin position="257"/>
        <end position="891"/>
    </location>
</feature>
<dbReference type="InterPro" id="IPR019786">
    <property type="entry name" value="Zinc_finger_PHD-type_CS"/>
</dbReference>
<protein>
    <recommendedName>
        <fullName evidence="8">Zinc finger PHD-type domain-containing protein</fullName>
    </recommendedName>
</protein>
<dbReference type="InterPro" id="IPR056065">
    <property type="entry name" value="DUF7648"/>
</dbReference>
<dbReference type="PROSITE" id="PS01359">
    <property type="entry name" value="ZF_PHD_1"/>
    <property type="match status" value="1"/>
</dbReference>
<feature type="compositionally biased region" description="Acidic residues" evidence="6">
    <location>
        <begin position="970"/>
        <end position="980"/>
    </location>
</feature>
<feature type="compositionally biased region" description="Basic and acidic residues" evidence="6">
    <location>
        <begin position="299"/>
        <end position="312"/>
    </location>
</feature>
<dbReference type="InterPro" id="IPR001965">
    <property type="entry name" value="Znf_PHD"/>
</dbReference>
<keyword evidence="7" id="KW-0732">Signal</keyword>